<dbReference type="AlphaFoldDB" id="A0A7I7KR99"/>
<proteinExistence type="predicted"/>
<dbReference type="Proteomes" id="UP000465866">
    <property type="component" value="Chromosome"/>
</dbReference>
<dbReference type="EMBL" id="AP022569">
    <property type="protein sequence ID" value="BBX44284.1"/>
    <property type="molecule type" value="Genomic_DNA"/>
</dbReference>
<name>A0A7I7KR99_9MYCO</name>
<protein>
    <submittedName>
        <fullName evidence="2">Uncharacterized protein</fullName>
    </submittedName>
</protein>
<evidence type="ECO:0000313" key="3">
    <source>
        <dbReference type="Proteomes" id="UP000465866"/>
    </source>
</evidence>
<gene>
    <name evidence="2" type="ORF">MCOO_02990</name>
</gene>
<feature type="region of interest" description="Disordered" evidence="1">
    <location>
        <begin position="184"/>
        <end position="231"/>
    </location>
</feature>
<accession>A0A7I7KR99</accession>
<sequence>MVLLPQLRGSRLRCASSADQVLPDLGSGRSRTIRTGPDPAQGPDLDPGDRVAVAHRVVRVVVHRVGQVLLVPVDLAVQVVTAPVARGDRAELMSPADSAALVDRTGRADPVVPVVLMNQVDRVDLVAPQVLEAQAAPVDLVAPEAQAVPVAPVVLMDRAVPADHHRRLMFSTVSMTTVARNSAVRKTRRTASAHPTTALRHPRRSVGSAGTTGHRPGIRRRTGTGHRLPAVGTVRRLPAVGTRRGMVRRAT</sequence>
<evidence type="ECO:0000313" key="2">
    <source>
        <dbReference type="EMBL" id="BBX44284.1"/>
    </source>
</evidence>
<dbReference type="KEGG" id="mcoo:MCOO_02990"/>
<keyword evidence="3" id="KW-1185">Reference proteome</keyword>
<reference evidence="2 3" key="1">
    <citation type="journal article" date="2019" name="Emerg. Microbes Infect.">
        <title>Comprehensive subspecies identification of 175 nontuberculous mycobacteria species based on 7547 genomic profiles.</title>
        <authorList>
            <person name="Matsumoto Y."/>
            <person name="Kinjo T."/>
            <person name="Motooka D."/>
            <person name="Nabeya D."/>
            <person name="Jung N."/>
            <person name="Uechi K."/>
            <person name="Horii T."/>
            <person name="Iida T."/>
            <person name="Fujita J."/>
            <person name="Nakamura S."/>
        </authorList>
    </citation>
    <scope>NUCLEOTIDE SEQUENCE [LARGE SCALE GENOMIC DNA]</scope>
    <source>
        <strain evidence="2 3">JCM 12404</strain>
    </source>
</reference>
<organism evidence="2 3">
    <name type="scientific">Mycobacterium cookii</name>
    <dbReference type="NCBI Taxonomy" id="1775"/>
    <lineage>
        <taxon>Bacteria</taxon>
        <taxon>Bacillati</taxon>
        <taxon>Actinomycetota</taxon>
        <taxon>Actinomycetes</taxon>
        <taxon>Mycobacteriales</taxon>
        <taxon>Mycobacteriaceae</taxon>
        <taxon>Mycobacterium</taxon>
    </lineage>
</organism>
<evidence type="ECO:0000256" key="1">
    <source>
        <dbReference type="SAM" id="MobiDB-lite"/>
    </source>
</evidence>
<feature type="region of interest" description="Disordered" evidence="1">
    <location>
        <begin position="24"/>
        <end position="47"/>
    </location>
</feature>